<keyword evidence="2" id="KW-1185">Reference proteome</keyword>
<dbReference type="PANTHER" id="PTHR34071">
    <property type="entry name" value="5-NITROIMIDAZOLE ANTIBIOTICS RESISTANCE PROTEIN, NIMA-FAMILY-RELATED PROTEIN-RELATED"/>
    <property type="match status" value="1"/>
</dbReference>
<dbReference type="InterPro" id="IPR024747">
    <property type="entry name" value="Pyridox_Oxase-rel"/>
</dbReference>
<dbReference type="RefSeq" id="WP_228853979.1">
    <property type="nucleotide sequence ID" value="NZ_AP024086.1"/>
</dbReference>
<evidence type="ECO:0000313" key="1">
    <source>
        <dbReference type="EMBL" id="BCL61536.1"/>
    </source>
</evidence>
<proteinExistence type="predicted"/>
<dbReference type="EMBL" id="AP024086">
    <property type="protein sequence ID" value="BCL61536.1"/>
    <property type="molecule type" value="Genomic_DNA"/>
</dbReference>
<name>A0A8D5JRZ1_9BACT</name>
<protein>
    <recommendedName>
        <fullName evidence="3">Pyridoxamine 5'-phosphate oxidase family protein</fullName>
    </recommendedName>
</protein>
<dbReference type="KEGG" id="dbk:DGMP_22290"/>
<evidence type="ECO:0008006" key="3">
    <source>
        <dbReference type="Google" id="ProtNLM"/>
    </source>
</evidence>
<gene>
    <name evidence="1" type="ORF">DGMP_22290</name>
</gene>
<organism evidence="1 2">
    <name type="scientific">Desulfomarina profundi</name>
    <dbReference type="NCBI Taxonomy" id="2772557"/>
    <lineage>
        <taxon>Bacteria</taxon>
        <taxon>Pseudomonadati</taxon>
        <taxon>Thermodesulfobacteriota</taxon>
        <taxon>Desulfobulbia</taxon>
        <taxon>Desulfobulbales</taxon>
        <taxon>Desulfobulbaceae</taxon>
        <taxon>Desulfomarina</taxon>
    </lineage>
</organism>
<dbReference type="PANTHER" id="PTHR34071:SF2">
    <property type="entry name" value="FLAVIN-NUCLEOTIDE-BINDING PROTEIN"/>
    <property type="match status" value="1"/>
</dbReference>
<sequence>MRRKHEEIADQEEIEKLLNRCRIGRLATFGQDGYPYITPLNYVYWQGAIYFHCARKGEKLDNIDVDDRVCFEVDLPLAYLDTGFDREASPCSVSQFYKSVIIKGRAERVNERREKLGPSMP</sequence>
<dbReference type="Pfam" id="PF12900">
    <property type="entry name" value="Pyridox_ox_2"/>
    <property type="match status" value="1"/>
</dbReference>
<evidence type="ECO:0000313" key="2">
    <source>
        <dbReference type="Proteomes" id="UP000826725"/>
    </source>
</evidence>
<dbReference type="Proteomes" id="UP000826725">
    <property type="component" value="Chromosome"/>
</dbReference>
<reference evidence="1" key="1">
    <citation type="submission" date="2020-09" db="EMBL/GenBank/DDBJ databases">
        <title>Desulfogranum mesoprofundum gen. nov., sp. nov., a novel mesophilic, sulfate-reducing chemolithoautotroph isolated from a deep-sea hydrothermal vent chimney in the Suiyo Seamount.</title>
        <authorList>
            <person name="Hashimoto Y."/>
            <person name="Nakagawa S."/>
        </authorList>
    </citation>
    <scope>NUCLEOTIDE SEQUENCE</scope>
    <source>
        <strain evidence="1">KT2</strain>
    </source>
</reference>
<accession>A0A8D5JRZ1</accession>
<dbReference type="AlphaFoldDB" id="A0A8D5JRZ1"/>